<gene>
    <name evidence="2" type="ORF">DWX53_12540</name>
</gene>
<accession>A0A412MCT1</accession>
<dbReference type="InterPro" id="IPR011320">
    <property type="entry name" value="RNase_H1_N"/>
</dbReference>
<dbReference type="InterPro" id="IPR009027">
    <property type="entry name" value="Ribosomal_bL9/RNase_H1_N"/>
</dbReference>
<dbReference type="Pfam" id="PF01693">
    <property type="entry name" value="Cauli_VI"/>
    <property type="match status" value="1"/>
</dbReference>
<evidence type="ECO:0000259" key="1">
    <source>
        <dbReference type="Pfam" id="PF01693"/>
    </source>
</evidence>
<organism evidence="2 3">
    <name type="scientific">Dorea formicigenerans</name>
    <dbReference type="NCBI Taxonomy" id="39486"/>
    <lineage>
        <taxon>Bacteria</taxon>
        <taxon>Bacillati</taxon>
        <taxon>Bacillota</taxon>
        <taxon>Clostridia</taxon>
        <taxon>Lachnospirales</taxon>
        <taxon>Lachnospiraceae</taxon>
        <taxon>Dorea</taxon>
    </lineage>
</organism>
<name>A0A412MCT1_9FIRM</name>
<dbReference type="AlphaFoldDB" id="A0A412MCT1"/>
<sequence length="178" mass="21155">MAKTKKFYGVAGTNGYGVYDDWGEVMRARLYIKEIKIQRFDNYEDAKEFAYDRFVLLQYGAKEFYQIDEITKLNWFYHKKVKDYHKFNKVKKTEPIYTEKSGRSFFERTRQEVIQSQNKVQICESVMPVLQQIQMTMVSEQTQSVLTPVRQMVKPFTIDVPKPTEAKLMKPFTISVRV</sequence>
<protein>
    <recommendedName>
        <fullName evidence="1">Ribonuclease H1 N-terminal domain-containing protein</fullName>
    </recommendedName>
</protein>
<dbReference type="Proteomes" id="UP000283630">
    <property type="component" value="Unassembled WGS sequence"/>
</dbReference>
<evidence type="ECO:0000313" key="3">
    <source>
        <dbReference type="Proteomes" id="UP000283630"/>
    </source>
</evidence>
<dbReference type="SUPFAM" id="SSF55658">
    <property type="entry name" value="L9 N-domain-like"/>
    <property type="match status" value="1"/>
</dbReference>
<dbReference type="EMBL" id="QRWH01000014">
    <property type="protein sequence ID" value="RGT07429.1"/>
    <property type="molecule type" value="Genomic_DNA"/>
</dbReference>
<feature type="domain" description="Ribonuclease H1 N-terminal" evidence="1">
    <location>
        <begin position="6"/>
        <end position="49"/>
    </location>
</feature>
<comment type="caution">
    <text evidence="2">The sequence shown here is derived from an EMBL/GenBank/DDBJ whole genome shotgun (WGS) entry which is preliminary data.</text>
</comment>
<evidence type="ECO:0000313" key="2">
    <source>
        <dbReference type="EMBL" id="RGT07429.1"/>
    </source>
</evidence>
<reference evidence="2 3" key="1">
    <citation type="submission" date="2018-08" db="EMBL/GenBank/DDBJ databases">
        <title>A genome reference for cultivated species of the human gut microbiota.</title>
        <authorList>
            <person name="Zou Y."/>
            <person name="Xue W."/>
            <person name="Luo G."/>
        </authorList>
    </citation>
    <scope>NUCLEOTIDE SEQUENCE [LARGE SCALE GENOMIC DNA]</scope>
    <source>
        <strain evidence="2 3">AF19-4AC</strain>
    </source>
</reference>
<proteinExistence type="predicted"/>
<dbReference type="RefSeq" id="WP_118145779.1">
    <property type="nucleotide sequence ID" value="NZ_QRWH01000014.1"/>
</dbReference>